<evidence type="ECO:0000313" key="7">
    <source>
        <dbReference type="EMBL" id="CAG9322668.1"/>
    </source>
</evidence>
<evidence type="ECO:0000256" key="4">
    <source>
        <dbReference type="PROSITE-ProRule" id="PRU00091"/>
    </source>
</evidence>
<accession>A0AAU9JE90</accession>
<evidence type="ECO:0000313" key="8">
    <source>
        <dbReference type="Proteomes" id="UP001162131"/>
    </source>
</evidence>
<dbReference type="Proteomes" id="UP001162131">
    <property type="component" value="Unassembled WGS sequence"/>
</dbReference>
<dbReference type="GO" id="GO:0008270">
    <property type="term" value="F:zinc ion binding"/>
    <property type="evidence" value="ECO:0007669"/>
    <property type="project" value="UniProtKB-KW"/>
</dbReference>
<keyword evidence="5" id="KW-0175">Coiled coil</keyword>
<proteinExistence type="predicted"/>
<dbReference type="Pfam" id="PF01363">
    <property type="entry name" value="FYVE"/>
    <property type="match status" value="1"/>
</dbReference>
<dbReference type="CDD" id="cd00065">
    <property type="entry name" value="FYVE_like_SF"/>
    <property type="match status" value="1"/>
</dbReference>
<keyword evidence="2 4" id="KW-0863">Zinc-finger</keyword>
<comment type="caution">
    <text evidence="7">The sequence shown here is derived from an EMBL/GenBank/DDBJ whole genome shotgun (WGS) entry which is preliminary data.</text>
</comment>
<dbReference type="SUPFAM" id="SSF57903">
    <property type="entry name" value="FYVE/PHD zinc finger"/>
    <property type="match status" value="1"/>
</dbReference>
<evidence type="ECO:0000256" key="1">
    <source>
        <dbReference type="ARBA" id="ARBA00022723"/>
    </source>
</evidence>
<keyword evidence="1" id="KW-0479">Metal-binding</keyword>
<dbReference type="EMBL" id="CAJZBQ010000032">
    <property type="protein sequence ID" value="CAG9322668.1"/>
    <property type="molecule type" value="Genomic_DNA"/>
</dbReference>
<protein>
    <recommendedName>
        <fullName evidence="6">FYVE-type domain-containing protein</fullName>
    </recommendedName>
</protein>
<dbReference type="InterPro" id="IPR013083">
    <property type="entry name" value="Znf_RING/FYVE/PHD"/>
</dbReference>
<dbReference type="InterPro" id="IPR017455">
    <property type="entry name" value="Znf_FYVE-rel"/>
</dbReference>
<dbReference type="Gene3D" id="3.30.40.10">
    <property type="entry name" value="Zinc/RING finger domain, C3HC4 (zinc finger)"/>
    <property type="match status" value="1"/>
</dbReference>
<reference evidence="7" key="1">
    <citation type="submission" date="2021-09" db="EMBL/GenBank/DDBJ databases">
        <authorList>
            <consortium name="AG Swart"/>
            <person name="Singh M."/>
            <person name="Singh A."/>
            <person name="Seah K."/>
            <person name="Emmerich C."/>
        </authorList>
    </citation>
    <scope>NUCLEOTIDE SEQUENCE</scope>
    <source>
        <strain evidence="7">ATCC30299</strain>
    </source>
</reference>
<gene>
    <name evidence="7" type="ORF">BSTOLATCC_MIC31786</name>
</gene>
<evidence type="ECO:0000256" key="5">
    <source>
        <dbReference type="SAM" id="Coils"/>
    </source>
</evidence>
<evidence type="ECO:0000256" key="2">
    <source>
        <dbReference type="ARBA" id="ARBA00022771"/>
    </source>
</evidence>
<dbReference type="InterPro" id="IPR011011">
    <property type="entry name" value="Znf_FYVE_PHD"/>
</dbReference>
<keyword evidence="8" id="KW-1185">Reference proteome</keyword>
<sequence length="278" mass="32845">MVDSLSFEYSNTSDSLILSNIVNFQLIIIDPNVNKDIYLMDSSCLICKNKFILARHKYRCKFCWHGVCAKCSKQKTYHPTYECAKRICDECFKAYIYKLSNASIENEVSRSKKVIEELHYYIKNTTETVCRDSKTTGILKEKYEAIDNEIKNIEMRSKLRESADEKTKENSRISKEIGIIEIENNFRRRKTRMAEDRVIWVRKLDDKLGEAIKDRILLSKEARMLESKLKNYNEKRKQIDGMHDTLFKLREHKKSLYRQLAPLNKEAHNESCLECIIQ</sequence>
<evidence type="ECO:0000259" key="6">
    <source>
        <dbReference type="PROSITE" id="PS50178"/>
    </source>
</evidence>
<feature type="domain" description="FYVE-type" evidence="6">
    <location>
        <begin position="42"/>
        <end position="96"/>
    </location>
</feature>
<organism evidence="7 8">
    <name type="scientific">Blepharisma stoltei</name>
    <dbReference type="NCBI Taxonomy" id="1481888"/>
    <lineage>
        <taxon>Eukaryota</taxon>
        <taxon>Sar</taxon>
        <taxon>Alveolata</taxon>
        <taxon>Ciliophora</taxon>
        <taxon>Postciliodesmatophora</taxon>
        <taxon>Heterotrichea</taxon>
        <taxon>Heterotrichida</taxon>
        <taxon>Blepharismidae</taxon>
        <taxon>Blepharisma</taxon>
    </lineage>
</organism>
<evidence type="ECO:0000256" key="3">
    <source>
        <dbReference type="ARBA" id="ARBA00022833"/>
    </source>
</evidence>
<dbReference type="AlphaFoldDB" id="A0AAU9JE90"/>
<feature type="coiled-coil region" evidence="5">
    <location>
        <begin position="215"/>
        <end position="242"/>
    </location>
</feature>
<name>A0AAU9JE90_9CILI</name>
<dbReference type="PROSITE" id="PS50178">
    <property type="entry name" value="ZF_FYVE"/>
    <property type="match status" value="1"/>
</dbReference>
<dbReference type="InterPro" id="IPR000306">
    <property type="entry name" value="Znf_FYVE"/>
</dbReference>
<keyword evidence="3" id="KW-0862">Zinc</keyword>